<accession>A0A3Q3GYG9</accession>
<dbReference type="STRING" id="56723.ENSLBEP00000035768"/>
<keyword evidence="5" id="KW-1185">Reference proteome</keyword>
<dbReference type="PANTHER" id="PTHR20932:SF2">
    <property type="entry name" value="AND PUTATIVE PEPTIDOGLYCAN-BINDING DOMAIN-CONTAINING PROTEIN 1-RELATED"/>
    <property type="match status" value="1"/>
</dbReference>
<feature type="domain" description="LysM" evidence="3">
    <location>
        <begin position="46"/>
        <end position="90"/>
    </location>
</feature>
<dbReference type="SMART" id="SM00257">
    <property type="entry name" value="LysM"/>
    <property type="match status" value="1"/>
</dbReference>
<dbReference type="PANTHER" id="PTHR20932">
    <property type="entry name" value="LYSM AND PUTATIVE PEPTIDOGLYCAN-BINDING DOMAIN-CONTAINING PROTEIN"/>
    <property type="match status" value="1"/>
</dbReference>
<feature type="region of interest" description="Disordered" evidence="2">
    <location>
        <begin position="110"/>
        <end position="144"/>
    </location>
</feature>
<protein>
    <recommendedName>
        <fullName evidence="1">LysM and putative peptidoglycan-binding domain-containing protein 1</fullName>
    </recommendedName>
</protein>
<dbReference type="Gene3D" id="3.10.350.10">
    <property type="entry name" value="LysM domain"/>
    <property type="match status" value="1"/>
</dbReference>
<dbReference type="InterPro" id="IPR036779">
    <property type="entry name" value="LysM_dom_sf"/>
</dbReference>
<dbReference type="InterPro" id="IPR045030">
    <property type="entry name" value="LYSM1-4"/>
</dbReference>
<evidence type="ECO:0000259" key="3">
    <source>
        <dbReference type="PROSITE" id="PS51782"/>
    </source>
</evidence>
<proteinExistence type="predicted"/>
<dbReference type="CDD" id="cd00118">
    <property type="entry name" value="LysM"/>
    <property type="match status" value="1"/>
</dbReference>
<reference evidence="4" key="1">
    <citation type="submission" date="2025-08" db="UniProtKB">
        <authorList>
            <consortium name="Ensembl"/>
        </authorList>
    </citation>
    <scope>IDENTIFICATION</scope>
</reference>
<evidence type="ECO:0000256" key="1">
    <source>
        <dbReference type="ARBA" id="ARBA00040996"/>
    </source>
</evidence>
<dbReference type="InParanoid" id="A0A3Q3GYG9"/>
<evidence type="ECO:0000313" key="4">
    <source>
        <dbReference type="Ensembl" id="ENSLBEP00000035768.1"/>
    </source>
</evidence>
<dbReference type="Ensembl" id="ENSLBET00000037281.1">
    <property type="protein sequence ID" value="ENSLBEP00000035768.1"/>
    <property type="gene ID" value="ENSLBEG00000026821.1"/>
</dbReference>
<reference evidence="4" key="2">
    <citation type="submission" date="2025-09" db="UniProtKB">
        <authorList>
            <consortium name="Ensembl"/>
        </authorList>
    </citation>
    <scope>IDENTIFICATION</scope>
</reference>
<dbReference type="SUPFAM" id="SSF54106">
    <property type="entry name" value="LysM domain"/>
    <property type="match status" value="1"/>
</dbReference>
<dbReference type="Pfam" id="PF01476">
    <property type="entry name" value="LysM"/>
    <property type="match status" value="1"/>
</dbReference>
<dbReference type="AlphaFoldDB" id="A0A3Q3GYG9"/>
<name>A0A3Q3GYG9_9LABR</name>
<dbReference type="InterPro" id="IPR018392">
    <property type="entry name" value="LysM"/>
</dbReference>
<feature type="region of interest" description="Disordered" evidence="2">
    <location>
        <begin position="1"/>
        <end position="36"/>
    </location>
</feature>
<organism evidence="4 5">
    <name type="scientific">Labrus bergylta</name>
    <name type="common">ballan wrasse</name>
    <dbReference type="NCBI Taxonomy" id="56723"/>
    <lineage>
        <taxon>Eukaryota</taxon>
        <taxon>Metazoa</taxon>
        <taxon>Chordata</taxon>
        <taxon>Craniata</taxon>
        <taxon>Vertebrata</taxon>
        <taxon>Euteleostomi</taxon>
        <taxon>Actinopterygii</taxon>
        <taxon>Neopterygii</taxon>
        <taxon>Teleostei</taxon>
        <taxon>Neoteleostei</taxon>
        <taxon>Acanthomorphata</taxon>
        <taxon>Eupercaria</taxon>
        <taxon>Labriformes</taxon>
        <taxon>Labridae</taxon>
        <taxon>Labrus</taxon>
    </lineage>
</organism>
<evidence type="ECO:0000256" key="2">
    <source>
        <dbReference type="SAM" id="MobiDB-lite"/>
    </source>
</evidence>
<dbReference type="PROSITE" id="PS51782">
    <property type="entry name" value="LYSM"/>
    <property type="match status" value="1"/>
</dbReference>
<sequence>MSHSSSMSGERAPVPAGGNGLLRGSRTRSYGSLVRSPLSPVRQRRIEHKLQPGETLQGLALKYGVSMEQIKRANRLYTNDSIFLKKSLSIPVLSDFNHCGNGLGLDLGDSEDDSSAGASAHNGHTGGSTQDKQDDGKATGPDLTPVDFLKRLDDLINQSKEAAVKGCQGAEQRVSALEAACNSRPSDRRQLTRSQSVASSFRTQQQHAAHGTLPATITKLTKKLRDREDEIFQL</sequence>
<evidence type="ECO:0000313" key="5">
    <source>
        <dbReference type="Proteomes" id="UP000261660"/>
    </source>
</evidence>
<dbReference type="GeneTree" id="ENSGT00940000160002"/>
<dbReference type="Proteomes" id="UP000261660">
    <property type="component" value="Unplaced"/>
</dbReference>